<gene>
    <name evidence="6" type="ORF">AMSG_05367</name>
</gene>
<dbReference type="Proteomes" id="UP000054408">
    <property type="component" value="Unassembled WGS sequence"/>
</dbReference>
<evidence type="ECO:0000313" key="7">
    <source>
        <dbReference type="Proteomes" id="UP000054408"/>
    </source>
</evidence>
<dbReference type="GO" id="GO:0003723">
    <property type="term" value="F:RNA binding"/>
    <property type="evidence" value="ECO:0007669"/>
    <property type="project" value="InterPro"/>
</dbReference>
<evidence type="ECO:0000256" key="1">
    <source>
        <dbReference type="ARBA" id="ARBA00007469"/>
    </source>
</evidence>
<reference evidence="6 7" key="1">
    <citation type="submission" date="2010-05" db="EMBL/GenBank/DDBJ databases">
        <title>The Genome Sequence of Thecamonas trahens ATCC 50062.</title>
        <authorList>
            <consortium name="The Broad Institute Genome Sequencing Platform"/>
            <person name="Russ C."/>
            <person name="Cuomo C."/>
            <person name="Shea T."/>
            <person name="Young S.K."/>
            <person name="Zeng Q."/>
            <person name="Koehrsen M."/>
            <person name="Haas B."/>
            <person name="Borodovsky M."/>
            <person name="Guigo R."/>
            <person name="Alvarado L."/>
            <person name="Berlin A."/>
            <person name="Bochicchio J."/>
            <person name="Borenstein D."/>
            <person name="Chapman S."/>
            <person name="Chen Z."/>
            <person name="Freedman E."/>
            <person name="Gellesch M."/>
            <person name="Goldberg J."/>
            <person name="Griggs A."/>
            <person name="Gujja S."/>
            <person name="Heilman E."/>
            <person name="Heiman D."/>
            <person name="Hepburn T."/>
            <person name="Howarth C."/>
            <person name="Jen D."/>
            <person name="Larson L."/>
            <person name="Mehta T."/>
            <person name="Park D."/>
            <person name="Pearson M."/>
            <person name="Roberts A."/>
            <person name="Saif S."/>
            <person name="Shenoy N."/>
            <person name="Sisk P."/>
            <person name="Stolte C."/>
            <person name="Sykes S."/>
            <person name="Thomson T."/>
            <person name="Walk T."/>
            <person name="White J."/>
            <person name="Yandava C."/>
            <person name="Burger G."/>
            <person name="Gray M.W."/>
            <person name="Holland P.W.H."/>
            <person name="King N."/>
            <person name="Lang F.B.F."/>
            <person name="Roger A.J."/>
            <person name="Ruiz-Trillo I."/>
            <person name="Lander E."/>
            <person name="Nusbaum C."/>
        </authorList>
    </citation>
    <scope>NUCLEOTIDE SEQUENCE [LARGE SCALE GENOMIC DNA]</scope>
    <source>
        <strain evidence="6 7">ATCC 50062</strain>
    </source>
</reference>
<dbReference type="STRING" id="461836.A0A0L0DAI0"/>
<protein>
    <submittedName>
        <fullName evidence="6">Ribonuclease T2 family protein</fullName>
    </submittedName>
</protein>
<dbReference type="InterPro" id="IPR033697">
    <property type="entry name" value="Ribonuclease_T2_eukaryotic"/>
</dbReference>
<proteinExistence type="inferred from homology"/>
<dbReference type="GO" id="GO:0005576">
    <property type="term" value="C:extracellular region"/>
    <property type="evidence" value="ECO:0007669"/>
    <property type="project" value="TreeGrafter"/>
</dbReference>
<dbReference type="PANTHER" id="PTHR11240">
    <property type="entry name" value="RIBONUCLEASE T2"/>
    <property type="match status" value="1"/>
</dbReference>
<dbReference type="GO" id="GO:0033897">
    <property type="term" value="F:ribonuclease T2 activity"/>
    <property type="evidence" value="ECO:0007669"/>
    <property type="project" value="InterPro"/>
</dbReference>
<dbReference type="CDD" id="cd01061">
    <property type="entry name" value="RNase_T2_euk"/>
    <property type="match status" value="1"/>
</dbReference>
<dbReference type="GeneID" id="25564796"/>
<evidence type="ECO:0000256" key="5">
    <source>
        <dbReference type="SAM" id="SignalP"/>
    </source>
</evidence>
<evidence type="ECO:0000256" key="4">
    <source>
        <dbReference type="RuleBase" id="RU004328"/>
    </source>
</evidence>
<keyword evidence="2" id="KW-1015">Disulfide bond</keyword>
<evidence type="ECO:0000256" key="3">
    <source>
        <dbReference type="PIRSR" id="PIRSR633697-1"/>
    </source>
</evidence>
<dbReference type="InterPro" id="IPR018188">
    <property type="entry name" value="RNase_T2_His_AS_1"/>
</dbReference>
<accession>A0A0L0DAI0</accession>
<dbReference type="EMBL" id="GL349455">
    <property type="protein sequence ID" value="KNC49369.1"/>
    <property type="molecule type" value="Genomic_DNA"/>
</dbReference>
<dbReference type="InterPro" id="IPR033130">
    <property type="entry name" value="RNase_T2_His_AS_2"/>
</dbReference>
<dbReference type="InterPro" id="IPR001568">
    <property type="entry name" value="RNase_T2-like"/>
</dbReference>
<feature type="active site" evidence="3">
    <location>
        <position position="116"/>
    </location>
</feature>
<dbReference type="PANTHER" id="PTHR11240:SF22">
    <property type="entry name" value="RIBONUCLEASE T2"/>
    <property type="match status" value="1"/>
</dbReference>
<dbReference type="SUPFAM" id="SSF55895">
    <property type="entry name" value="Ribonuclease Rh-like"/>
    <property type="match status" value="1"/>
</dbReference>
<comment type="similarity">
    <text evidence="1 4">Belongs to the RNase T2 family.</text>
</comment>
<sequence length="241" mass="25746">MNSVAVLLVALALALAVAPSASAAPGYVNWDFMVFRLMWPGSVSGGNAVPSGLNGFSIHGLWPTNNDTSGPSQCTHEAFDESQISSLLPEMNVEWASIWPDSKGNEGFWAHEWTKHGTCAAELSVLGSQYKFFNGVLQLKAQLKVLDALQSAGIYPSNSKTYTLDQIKSALTDAQMPPLVFCMPANKADGAETSSPPILQAIELCVDTSLNVYTCNDAMQKAAASRGHCWSDAIGLPEIVH</sequence>
<dbReference type="InterPro" id="IPR036430">
    <property type="entry name" value="RNase_T2-like_sf"/>
</dbReference>
<keyword evidence="5" id="KW-0732">Signal</keyword>
<dbReference type="AlphaFoldDB" id="A0A0L0DAI0"/>
<organism evidence="6 7">
    <name type="scientific">Thecamonas trahens ATCC 50062</name>
    <dbReference type="NCBI Taxonomy" id="461836"/>
    <lineage>
        <taxon>Eukaryota</taxon>
        <taxon>Apusozoa</taxon>
        <taxon>Apusomonadida</taxon>
        <taxon>Apusomonadidae</taxon>
        <taxon>Thecamonas</taxon>
    </lineage>
</organism>
<evidence type="ECO:0000256" key="2">
    <source>
        <dbReference type="ARBA" id="ARBA00023157"/>
    </source>
</evidence>
<feature type="chain" id="PRO_5005537009" evidence="5">
    <location>
        <begin position="24"/>
        <end position="241"/>
    </location>
</feature>
<dbReference type="Pfam" id="PF00445">
    <property type="entry name" value="Ribonuclease_T2"/>
    <property type="match status" value="1"/>
</dbReference>
<dbReference type="RefSeq" id="XP_013757794.1">
    <property type="nucleotide sequence ID" value="XM_013902340.1"/>
</dbReference>
<feature type="active site" evidence="3">
    <location>
        <position position="112"/>
    </location>
</feature>
<dbReference type="PROSITE" id="PS00530">
    <property type="entry name" value="RNASE_T2_1"/>
    <property type="match status" value="1"/>
</dbReference>
<dbReference type="Gene3D" id="3.90.730.10">
    <property type="entry name" value="Ribonuclease T2-like"/>
    <property type="match status" value="1"/>
</dbReference>
<feature type="active site" evidence="3">
    <location>
        <position position="59"/>
    </location>
</feature>
<dbReference type="PROSITE" id="PS00531">
    <property type="entry name" value="RNASE_T2_2"/>
    <property type="match status" value="1"/>
</dbReference>
<feature type="signal peptide" evidence="5">
    <location>
        <begin position="1"/>
        <end position="23"/>
    </location>
</feature>
<dbReference type="OrthoDB" id="435754at2759"/>
<keyword evidence="7" id="KW-1185">Reference proteome</keyword>
<name>A0A0L0DAI0_THETB</name>
<evidence type="ECO:0000313" key="6">
    <source>
        <dbReference type="EMBL" id="KNC49369.1"/>
    </source>
</evidence>
<dbReference type="GO" id="GO:0006401">
    <property type="term" value="P:RNA catabolic process"/>
    <property type="evidence" value="ECO:0007669"/>
    <property type="project" value="TreeGrafter"/>
</dbReference>
<dbReference type="OMA" id="TNCHIGS"/>
<dbReference type="eggNOG" id="KOG1642">
    <property type="taxonomic scope" value="Eukaryota"/>
</dbReference>